<feature type="transmembrane region" description="Helical" evidence="6">
    <location>
        <begin position="259"/>
        <end position="279"/>
    </location>
</feature>
<dbReference type="PANTHER" id="PTHR43124">
    <property type="entry name" value="PURINE EFFLUX PUMP PBUE"/>
    <property type="match status" value="1"/>
</dbReference>
<keyword evidence="2" id="KW-1003">Cell membrane</keyword>
<dbReference type="InterPro" id="IPR036259">
    <property type="entry name" value="MFS_trans_sf"/>
</dbReference>
<feature type="transmembrane region" description="Helical" evidence="6">
    <location>
        <begin position="382"/>
        <end position="404"/>
    </location>
</feature>
<keyword evidence="4 6" id="KW-1133">Transmembrane helix</keyword>
<dbReference type="PANTHER" id="PTHR43124:SF3">
    <property type="entry name" value="CHLORAMPHENICOL EFFLUX PUMP RV0191"/>
    <property type="match status" value="1"/>
</dbReference>
<feature type="transmembrane region" description="Helical" evidence="6">
    <location>
        <begin position="315"/>
        <end position="335"/>
    </location>
</feature>
<keyword evidence="3 6" id="KW-0812">Transmembrane</keyword>
<feature type="domain" description="Major facilitator superfamily (MFS) profile" evidence="7">
    <location>
        <begin position="17"/>
        <end position="410"/>
    </location>
</feature>
<feature type="transmembrane region" description="Helical" evidence="6">
    <location>
        <begin position="86"/>
        <end position="107"/>
    </location>
</feature>
<dbReference type="Gene3D" id="1.20.1250.20">
    <property type="entry name" value="MFS general substrate transporter like domains"/>
    <property type="match status" value="1"/>
</dbReference>
<feature type="transmembrane region" description="Helical" evidence="6">
    <location>
        <begin position="142"/>
        <end position="163"/>
    </location>
</feature>
<dbReference type="PROSITE" id="PS50850">
    <property type="entry name" value="MFS"/>
    <property type="match status" value="1"/>
</dbReference>
<gene>
    <name evidence="8" type="primary">gudP</name>
    <name evidence="8" type="ORF">PIGHUM_02876</name>
</gene>
<dbReference type="Proteomes" id="UP000277294">
    <property type="component" value="Unassembled WGS sequence"/>
</dbReference>
<proteinExistence type="predicted"/>
<dbReference type="GO" id="GO:0022857">
    <property type="term" value="F:transmembrane transporter activity"/>
    <property type="evidence" value="ECO:0007669"/>
    <property type="project" value="InterPro"/>
</dbReference>
<dbReference type="InterPro" id="IPR020846">
    <property type="entry name" value="MFS_dom"/>
</dbReference>
<feature type="transmembrane region" description="Helical" evidence="6">
    <location>
        <begin position="291"/>
        <end position="309"/>
    </location>
</feature>
<dbReference type="Pfam" id="PF07690">
    <property type="entry name" value="MFS_1"/>
    <property type="match status" value="1"/>
</dbReference>
<dbReference type="OrthoDB" id="5291895at2"/>
<keyword evidence="5 6" id="KW-0472">Membrane</keyword>
<evidence type="ECO:0000256" key="1">
    <source>
        <dbReference type="ARBA" id="ARBA00004651"/>
    </source>
</evidence>
<evidence type="ECO:0000313" key="8">
    <source>
        <dbReference type="EMBL" id="VCU70799.1"/>
    </source>
</evidence>
<comment type="subcellular location">
    <subcellularLocation>
        <location evidence="1">Cell membrane</location>
        <topology evidence="1">Multi-pass membrane protein</topology>
    </subcellularLocation>
</comment>
<accession>A0A3P4B3D0</accession>
<feature type="transmembrane region" description="Helical" evidence="6">
    <location>
        <begin position="113"/>
        <end position="130"/>
    </location>
</feature>
<feature type="transmembrane region" description="Helical" evidence="6">
    <location>
        <begin position="169"/>
        <end position="189"/>
    </location>
</feature>
<sequence length="410" mass="43904">MPGTSSPAPLGRRQSLIVFACFAAAYFFSYGLRSVNAAIAPFITQDLGVTSAQLGWLSSAFFIAMAAMQPPLGVWLDRYGARRVEAVLLAVAALGSLLMVVADAFMLVSLGRILIGVGVAASLMAPFSYFRRCYPSGRQPQLALWTMVAGTAGAVFFTSPAAWLAGHYGWRSVHLVSGLSFAVVAALLWRMVPDRDLDVASGTKSAGASAFWELLRHPEMRRVMPPSIIGQGAAIALYTLWAGPWLIDVLGMSTARSASTLLLIMSTMMAGYVVMGLASPPLQRRFGLDRVALAGYAVCIAATFLLALYPAPGAWMLWLLMALGTAPVALMQPYVSMQFPREVAGRVVTLYNMFVFIGAFLIQWGIGVAVDGLRAAGLSSVLAYSWTFAGVGVLQAVSVLWWCLRAPARR</sequence>
<evidence type="ECO:0000256" key="2">
    <source>
        <dbReference type="ARBA" id="ARBA00022475"/>
    </source>
</evidence>
<feature type="transmembrane region" description="Helical" evidence="6">
    <location>
        <begin position="347"/>
        <end position="370"/>
    </location>
</feature>
<organism evidence="8 9">
    <name type="scientific">Pigmentiphaga humi</name>
    <dbReference type="NCBI Taxonomy" id="2478468"/>
    <lineage>
        <taxon>Bacteria</taxon>
        <taxon>Pseudomonadati</taxon>
        <taxon>Pseudomonadota</taxon>
        <taxon>Betaproteobacteria</taxon>
        <taxon>Burkholderiales</taxon>
        <taxon>Alcaligenaceae</taxon>
        <taxon>Pigmentiphaga</taxon>
    </lineage>
</organism>
<dbReference type="RefSeq" id="WP_124080267.1">
    <property type="nucleotide sequence ID" value="NZ_UWPJ01000023.1"/>
</dbReference>
<dbReference type="EMBL" id="UWPJ01000023">
    <property type="protein sequence ID" value="VCU70799.1"/>
    <property type="molecule type" value="Genomic_DNA"/>
</dbReference>
<evidence type="ECO:0000256" key="5">
    <source>
        <dbReference type="ARBA" id="ARBA00023136"/>
    </source>
</evidence>
<reference evidence="8 9" key="1">
    <citation type="submission" date="2018-10" db="EMBL/GenBank/DDBJ databases">
        <authorList>
            <person name="Criscuolo A."/>
        </authorList>
    </citation>
    <scope>NUCLEOTIDE SEQUENCE [LARGE SCALE GENOMIC DNA]</scope>
    <source>
        <strain evidence="8">DnA1</strain>
    </source>
</reference>
<evidence type="ECO:0000256" key="4">
    <source>
        <dbReference type="ARBA" id="ARBA00022989"/>
    </source>
</evidence>
<name>A0A3P4B3D0_9BURK</name>
<protein>
    <submittedName>
        <fullName evidence="8">Putative glucarate transporter</fullName>
    </submittedName>
</protein>
<evidence type="ECO:0000256" key="3">
    <source>
        <dbReference type="ARBA" id="ARBA00022692"/>
    </source>
</evidence>
<evidence type="ECO:0000259" key="7">
    <source>
        <dbReference type="PROSITE" id="PS50850"/>
    </source>
</evidence>
<dbReference type="SUPFAM" id="SSF103473">
    <property type="entry name" value="MFS general substrate transporter"/>
    <property type="match status" value="1"/>
</dbReference>
<dbReference type="GO" id="GO:0005886">
    <property type="term" value="C:plasma membrane"/>
    <property type="evidence" value="ECO:0007669"/>
    <property type="project" value="UniProtKB-SubCell"/>
</dbReference>
<dbReference type="InterPro" id="IPR050189">
    <property type="entry name" value="MFS_Efflux_Transporters"/>
</dbReference>
<keyword evidence="9" id="KW-1185">Reference proteome</keyword>
<feature type="transmembrane region" description="Helical" evidence="6">
    <location>
        <begin position="228"/>
        <end position="247"/>
    </location>
</feature>
<evidence type="ECO:0000313" key="9">
    <source>
        <dbReference type="Proteomes" id="UP000277294"/>
    </source>
</evidence>
<dbReference type="InterPro" id="IPR011701">
    <property type="entry name" value="MFS"/>
</dbReference>
<dbReference type="AlphaFoldDB" id="A0A3P4B3D0"/>
<evidence type="ECO:0000256" key="6">
    <source>
        <dbReference type="SAM" id="Phobius"/>
    </source>
</evidence>